<evidence type="ECO:0000313" key="4">
    <source>
        <dbReference type="Proteomes" id="UP000501780"/>
    </source>
</evidence>
<dbReference type="AlphaFoldDB" id="A0A6H0KUR9"/>
<protein>
    <submittedName>
        <fullName evidence="3">FecR family protein</fullName>
    </submittedName>
</protein>
<gene>
    <name evidence="3" type="ORF">BacF7301_24815</name>
</gene>
<keyword evidence="4" id="KW-1185">Reference proteome</keyword>
<feature type="domain" description="FecR protein" evidence="1">
    <location>
        <begin position="118"/>
        <end position="210"/>
    </location>
</feature>
<organism evidence="3 4">
    <name type="scientific">Bacteroides faecium</name>
    <dbReference type="NCBI Taxonomy" id="2715212"/>
    <lineage>
        <taxon>Bacteria</taxon>
        <taxon>Pseudomonadati</taxon>
        <taxon>Bacteroidota</taxon>
        <taxon>Bacteroidia</taxon>
        <taxon>Bacteroidales</taxon>
        <taxon>Bacteroidaceae</taxon>
        <taxon>Bacteroides</taxon>
    </lineage>
</organism>
<dbReference type="InterPro" id="IPR006860">
    <property type="entry name" value="FecR"/>
</dbReference>
<evidence type="ECO:0000259" key="2">
    <source>
        <dbReference type="Pfam" id="PF16344"/>
    </source>
</evidence>
<name>A0A6H0KUR9_9BACE</name>
<dbReference type="RefSeq" id="WP_167966873.1">
    <property type="nucleotide sequence ID" value="NZ_CP050831.1"/>
</dbReference>
<dbReference type="PANTHER" id="PTHR30273:SF2">
    <property type="entry name" value="PROTEIN FECR"/>
    <property type="match status" value="1"/>
</dbReference>
<evidence type="ECO:0000313" key="3">
    <source>
        <dbReference type="EMBL" id="QIU97176.1"/>
    </source>
</evidence>
<dbReference type="EMBL" id="CP050831">
    <property type="protein sequence ID" value="QIU97176.1"/>
    <property type="molecule type" value="Genomic_DNA"/>
</dbReference>
<dbReference type="InterPro" id="IPR012373">
    <property type="entry name" value="Ferrdict_sens_TM"/>
</dbReference>
<dbReference type="GO" id="GO:0016989">
    <property type="term" value="F:sigma factor antagonist activity"/>
    <property type="evidence" value="ECO:0007669"/>
    <property type="project" value="TreeGrafter"/>
</dbReference>
<sequence>MKENLFKDLLRRFFSEKVTPSEYTVLRSEAEKATDEILDETFSALWEETQEIPTMDAHIKSDVLSKIEKRVIVPKSRPSFSSWAKYAATILLPLLVTAASFYYFGKSQGEEELFTVFAENGHKTQVFLPDGTKVWLNSDSYLSYSSKFNNQNRTVTLKGEAFFDVTKDQKHSFTVKAGDVNVVVHGTAFNVYAYPDEPTMNVSLLRGAVRVENDKEKSKGVNLKPNQKVQISKNLKDWHLASCNAELECLWTKNMLRFENTPAMEVFHKLEKWYGVDIQVENLDLSTKYGFVLKTESLKEMLDLINKITSINYQIKGEEVTIRYR</sequence>
<feature type="domain" description="Protein FecR C-terminal" evidence="2">
    <location>
        <begin position="256"/>
        <end position="322"/>
    </location>
</feature>
<accession>A0A6H0KUR9</accession>
<evidence type="ECO:0000259" key="1">
    <source>
        <dbReference type="Pfam" id="PF04773"/>
    </source>
</evidence>
<dbReference type="FunFam" id="2.60.120.1440:FF:000001">
    <property type="entry name" value="Putative anti-sigma factor"/>
    <property type="match status" value="1"/>
</dbReference>
<reference evidence="3 4" key="1">
    <citation type="submission" date="2020-03" db="EMBL/GenBank/DDBJ databases">
        <title>Genomic analysis of Bacteroides faecium CBA7301.</title>
        <authorList>
            <person name="Kim J."/>
            <person name="Roh S.W."/>
        </authorList>
    </citation>
    <scope>NUCLEOTIDE SEQUENCE [LARGE SCALE GENOMIC DNA]</scope>
    <source>
        <strain evidence="3 4">CBA7301</strain>
    </source>
</reference>
<dbReference type="Pfam" id="PF16344">
    <property type="entry name" value="FecR_C"/>
    <property type="match status" value="1"/>
</dbReference>
<proteinExistence type="predicted"/>
<dbReference type="PANTHER" id="PTHR30273">
    <property type="entry name" value="PERIPLASMIC SIGNAL SENSOR AND SIGMA FACTOR ACTIVATOR FECR-RELATED"/>
    <property type="match status" value="1"/>
</dbReference>
<dbReference type="KEGG" id="bfc:BacF7301_24815"/>
<dbReference type="Gene3D" id="3.55.50.30">
    <property type="match status" value="1"/>
</dbReference>
<dbReference type="Gene3D" id="2.60.120.1440">
    <property type="match status" value="1"/>
</dbReference>
<dbReference type="InterPro" id="IPR032508">
    <property type="entry name" value="FecR_C"/>
</dbReference>
<dbReference type="Pfam" id="PF04773">
    <property type="entry name" value="FecR"/>
    <property type="match status" value="1"/>
</dbReference>
<dbReference type="Proteomes" id="UP000501780">
    <property type="component" value="Chromosome"/>
</dbReference>
<dbReference type="PIRSF" id="PIRSF018266">
    <property type="entry name" value="FecR"/>
    <property type="match status" value="1"/>
</dbReference>